<gene>
    <name evidence="3" type="ORF">RJ639_023363</name>
</gene>
<evidence type="ECO:0000256" key="1">
    <source>
        <dbReference type="SAM" id="MobiDB-lite"/>
    </source>
</evidence>
<evidence type="ECO:0000256" key="2">
    <source>
        <dbReference type="SAM" id="Phobius"/>
    </source>
</evidence>
<dbReference type="EMBL" id="JAVXUP010003420">
    <property type="protein sequence ID" value="KAK2998998.1"/>
    <property type="molecule type" value="Genomic_DNA"/>
</dbReference>
<comment type="caution">
    <text evidence="3">The sequence shown here is derived from an EMBL/GenBank/DDBJ whole genome shotgun (WGS) entry which is preliminary data.</text>
</comment>
<keyword evidence="2" id="KW-1133">Transmembrane helix</keyword>
<dbReference type="PANTHER" id="PTHR11439:SF483">
    <property type="entry name" value="PEPTIDE SYNTHASE GLIP-LIKE, PUTATIVE (AFU_ORTHOLOGUE AFUA_3G12920)-RELATED"/>
    <property type="match status" value="1"/>
</dbReference>
<accession>A0AA88V105</accession>
<name>A0AA88V105_9ASTE</name>
<dbReference type="PANTHER" id="PTHR11439">
    <property type="entry name" value="GAG-POL-RELATED RETROTRANSPOSON"/>
    <property type="match status" value="1"/>
</dbReference>
<dbReference type="AlphaFoldDB" id="A0AA88V105"/>
<keyword evidence="2" id="KW-0812">Transmembrane</keyword>
<keyword evidence="4" id="KW-1185">Reference proteome</keyword>
<feature type="region of interest" description="Disordered" evidence="1">
    <location>
        <begin position="140"/>
        <end position="169"/>
    </location>
</feature>
<protein>
    <submittedName>
        <fullName evidence="3">Uncharacterized protein</fullName>
    </submittedName>
</protein>
<dbReference type="CDD" id="cd09272">
    <property type="entry name" value="RNase_HI_RT_Ty1"/>
    <property type="match status" value="1"/>
</dbReference>
<evidence type="ECO:0000313" key="3">
    <source>
        <dbReference type="EMBL" id="KAK2998998.1"/>
    </source>
</evidence>
<sequence>MMCSGCAVFVHLIAAEVMDAHTVHRHLTLASLLILIAVVAMVLAFITGIFAVLAHALALAIFWKARVENQTGKKLKYIRSDNGLEYKDEEFLLWDPVAKKRVISRDVVFNEAHMLNWDAASSKRQGHTVEIKLHEQRIKSADESRDGYADEQSLEDPEEHSSDSWNLVKDREPRSTNYGIMFDCDGAKGESTTALSTTEAECMALTEAAKEALWLKGLVEELGFKQRDVLLQCDSQSTTNLAKNQVFHARTKRIDVHYHRVREWIISRQIVEHKVHTNDNATDMLTKTVTTEKFEHCLSLIHLLSC</sequence>
<keyword evidence="2" id="KW-0472">Membrane</keyword>
<dbReference type="Proteomes" id="UP001188597">
    <property type="component" value="Unassembled WGS sequence"/>
</dbReference>
<reference evidence="3" key="1">
    <citation type="submission" date="2022-12" db="EMBL/GenBank/DDBJ databases">
        <title>Draft genome assemblies for two species of Escallonia (Escalloniales).</title>
        <authorList>
            <person name="Chanderbali A."/>
            <person name="Dervinis C."/>
            <person name="Anghel I."/>
            <person name="Soltis D."/>
            <person name="Soltis P."/>
            <person name="Zapata F."/>
        </authorList>
    </citation>
    <scope>NUCLEOTIDE SEQUENCE</scope>
    <source>
        <strain evidence="3">UCBG64.0493</strain>
        <tissue evidence="3">Leaf</tissue>
    </source>
</reference>
<organism evidence="3 4">
    <name type="scientific">Escallonia herrerae</name>
    <dbReference type="NCBI Taxonomy" id="1293975"/>
    <lineage>
        <taxon>Eukaryota</taxon>
        <taxon>Viridiplantae</taxon>
        <taxon>Streptophyta</taxon>
        <taxon>Embryophyta</taxon>
        <taxon>Tracheophyta</taxon>
        <taxon>Spermatophyta</taxon>
        <taxon>Magnoliopsida</taxon>
        <taxon>eudicotyledons</taxon>
        <taxon>Gunneridae</taxon>
        <taxon>Pentapetalae</taxon>
        <taxon>asterids</taxon>
        <taxon>campanulids</taxon>
        <taxon>Escalloniales</taxon>
        <taxon>Escalloniaceae</taxon>
        <taxon>Escallonia</taxon>
    </lineage>
</organism>
<feature type="transmembrane region" description="Helical" evidence="2">
    <location>
        <begin position="29"/>
        <end position="62"/>
    </location>
</feature>
<proteinExistence type="predicted"/>
<evidence type="ECO:0000313" key="4">
    <source>
        <dbReference type="Proteomes" id="UP001188597"/>
    </source>
</evidence>